<organism evidence="6 7">
    <name type="scientific">Rickenella mellea</name>
    <dbReference type="NCBI Taxonomy" id="50990"/>
    <lineage>
        <taxon>Eukaryota</taxon>
        <taxon>Fungi</taxon>
        <taxon>Dikarya</taxon>
        <taxon>Basidiomycota</taxon>
        <taxon>Agaricomycotina</taxon>
        <taxon>Agaricomycetes</taxon>
        <taxon>Hymenochaetales</taxon>
        <taxon>Rickenellaceae</taxon>
        <taxon>Rickenella</taxon>
    </lineage>
</organism>
<dbReference type="STRING" id="50990.A0A4Y7Q3I7"/>
<feature type="domain" description="MYND-type" evidence="5">
    <location>
        <begin position="20"/>
        <end position="57"/>
    </location>
</feature>
<evidence type="ECO:0000256" key="2">
    <source>
        <dbReference type="ARBA" id="ARBA00022771"/>
    </source>
</evidence>
<evidence type="ECO:0000256" key="1">
    <source>
        <dbReference type="ARBA" id="ARBA00022723"/>
    </source>
</evidence>
<evidence type="ECO:0000256" key="4">
    <source>
        <dbReference type="PROSITE-ProRule" id="PRU00134"/>
    </source>
</evidence>
<dbReference type="Pfam" id="PF01753">
    <property type="entry name" value="zf-MYND"/>
    <property type="match status" value="1"/>
</dbReference>
<evidence type="ECO:0000256" key="3">
    <source>
        <dbReference type="ARBA" id="ARBA00022833"/>
    </source>
</evidence>
<gene>
    <name evidence="6" type="ORF">BD410DRAFT_898469</name>
</gene>
<dbReference type="PROSITE" id="PS01360">
    <property type="entry name" value="ZF_MYND_1"/>
    <property type="match status" value="1"/>
</dbReference>
<keyword evidence="7" id="KW-1185">Reference proteome</keyword>
<dbReference type="GO" id="GO:0008270">
    <property type="term" value="F:zinc ion binding"/>
    <property type="evidence" value="ECO:0007669"/>
    <property type="project" value="UniProtKB-KW"/>
</dbReference>
<accession>A0A4Y7Q3I7</accession>
<keyword evidence="1" id="KW-0479">Metal-binding</keyword>
<evidence type="ECO:0000313" key="6">
    <source>
        <dbReference type="EMBL" id="TDL22197.1"/>
    </source>
</evidence>
<evidence type="ECO:0000313" key="7">
    <source>
        <dbReference type="Proteomes" id="UP000294933"/>
    </source>
</evidence>
<keyword evidence="2 4" id="KW-0863">Zinc-finger</keyword>
<dbReference type="Proteomes" id="UP000294933">
    <property type="component" value="Unassembled WGS sequence"/>
</dbReference>
<dbReference type="SUPFAM" id="SSF144232">
    <property type="entry name" value="HIT/MYND zinc finger-like"/>
    <property type="match status" value="1"/>
</dbReference>
<dbReference type="PROSITE" id="PS50865">
    <property type="entry name" value="ZF_MYND_2"/>
    <property type="match status" value="1"/>
</dbReference>
<dbReference type="EMBL" id="ML170176">
    <property type="protein sequence ID" value="TDL22197.1"/>
    <property type="molecule type" value="Genomic_DNA"/>
</dbReference>
<dbReference type="InterPro" id="IPR002893">
    <property type="entry name" value="Znf_MYND"/>
</dbReference>
<dbReference type="OrthoDB" id="341421at2759"/>
<proteinExistence type="predicted"/>
<dbReference type="AlphaFoldDB" id="A0A4Y7Q3I7"/>
<keyword evidence="3" id="KW-0862">Zinc</keyword>
<evidence type="ECO:0000259" key="5">
    <source>
        <dbReference type="PROSITE" id="PS50865"/>
    </source>
</evidence>
<dbReference type="VEuPathDB" id="FungiDB:BD410DRAFT_898469"/>
<name>A0A4Y7Q3I7_9AGAM</name>
<reference evidence="6 7" key="1">
    <citation type="submission" date="2018-06" db="EMBL/GenBank/DDBJ databases">
        <title>A transcriptomic atlas of mushroom development highlights an independent origin of complex multicellularity.</title>
        <authorList>
            <consortium name="DOE Joint Genome Institute"/>
            <person name="Krizsan K."/>
            <person name="Almasi E."/>
            <person name="Merenyi Z."/>
            <person name="Sahu N."/>
            <person name="Viragh M."/>
            <person name="Koszo T."/>
            <person name="Mondo S."/>
            <person name="Kiss B."/>
            <person name="Balint B."/>
            <person name="Kues U."/>
            <person name="Barry K."/>
            <person name="Hegedus J.C."/>
            <person name="Henrissat B."/>
            <person name="Johnson J."/>
            <person name="Lipzen A."/>
            <person name="Ohm R."/>
            <person name="Nagy I."/>
            <person name="Pangilinan J."/>
            <person name="Yan J."/>
            <person name="Xiong Y."/>
            <person name="Grigoriev I.V."/>
            <person name="Hibbett D.S."/>
            <person name="Nagy L.G."/>
        </authorList>
    </citation>
    <scope>NUCLEOTIDE SEQUENCE [LARGE SCALE GENOMIC DNA]</scope>
    <source>
        <strain evidence="6 7">SZMC22713</strain>
    </source>
</reference>
<protein>
    <recommendedName>
        <fullName evidence="5">MYND-type domain-containing protein</fullName>
    </recommendedName>
</protein>
<dbReference type="Gene3D" id="6.10.140.2220">
    <property type="match status" value="1"/>
</dbReference>
<sequence>MSTDRKEPVVRLPLQELEKCFVCPETKNLRFCSACSEAAYCSVDCQNKDWKSHKPICGKTDRIDLATFYPFLAALAEFHRLDKDRGVHIALTRRVLSDVNPGTNPCRLPDGSSAKVLILGDEVEFDSNSKVWWPQARTLPIMSKLMRRIVREGHLLPITMAVCMAILTEIYTTTSAAGSKEKRLRFHYRSTPISDFGIAVGSADVKNQDKLAYWLPNGEFMKGQDPDEHCWIYFTTARGEEFTLDFGMFTFNMCMTIITRHYVNNKEEAYYVPYAPAFFCDRPFHKSSPNLYKERRRSSILRNEDLHEVTRHSNGRFGDDDEKLIFKFMDDLAGRQTSAMERSLLMSWILRDRIHMRGNIARSVENISTSGRYND</sequence>